<evidence type="ECO:0000256" key="1">
    <source>
        <dbReference type="ARBA" id="ARBA00022614"/>
    </source>
</evidence>
<feature type="domain" description="NB-ARC" evidence="3">
    <location>
        <begin position="2"/>
        <end position="73"/>
    </location>
</feature>
<proteinExistence type="predicted"/>
<protein>
    <submittedName>
        <fullName evidence="5">Uncharacterized protein</fullName>
    </submittedName>
</protein>
<keyword evidence="1" id="KW-0433">Leucine-rich repeat</keyword>
<evidence type="ECO:0000259" key="4">
    <source>
        <dbReference type="Pfam" id="PF23282"/>
    </source>
</evidence>
<dbReference type="SUPFAM" id="SSF52540">
    <property type="entry name" value="P-loop containing nucleoside triphosphate hydrolases"/>
    <property type="match status" value="1"/>
</dbReference>
<dbReference type="InterPro" id="IPR036390">
    <property type="entry name" value="WH_DNA-bd_sf"/>
</dbReference>
<dbReference type="EMBL" id="JASCZI010090629">
    <property type="protein sequence ID" value="MED6143200.1"/>
    <property type="molecule type" value="Genomic_DNA"/>
</dbReference>
<evidence type="ECO:0000259" key="3">
    <source>
        <dbReference type="Pfam" id="PF00931"/>
    </source>
</evidence>
<dbReference type="PANTHER" id="PTHR11017">
    <property type="entry name" value="LEUCINE-RICH REPEAT-CONTAINING PROTEIN"/>
    <property type="match status" value="1"/>
</dbReference>
<dbReference type="InterPro" id="IPR058192">
    <property type="entry name" value="WHD_ROQ1-like"/>
</dbReference>
<dbReference type="InterPro" id="IPR044974">
    <property type="entry name" value="Disease_R_plants"/>
</dbReference>
<dbReference type="InterPro" id="IPR002182">
    <property type="entry name" value="NB-ARC"/>
</dbReference>
<dbReference type="Pfam" id="PF23282">
    <property type="entry name" value="WHD_ROQ1"/>
    <property type="match status" value="1"/>
</dbReference>
<organism evidence="5 6">
    <name type="scientific">Stylosanthes scabra</name>
    <dbReference type="NCBI Taxonomy" id="79078"/>
    <lineage>
        <taxon>Eukaryota</taxon>
        <taxon>Viridiplantae</taxon>
        <taxon>Streptophyta</taxon>
        <taxon>Embryophyta</taxon>
        <taxon>Tracheophyta</taxon>
        <taxon>Spermatophyta</taxon>
        <taxon>Magnoliopsida</taxon>
        <taxon>eudicotyledons</taxon>
        <taxon>Gunneridae</taxon>
        <taxon>Pentapetalae</taxon>
        <taxon>rosids</taxon>
        <taxon>fabids</taxon>
        <taxon>Fabales</taxon>
        <taxon>Fabaceae</taxon>
        <taxon>Papilionoideae</taxon>
        <taxon>50 kb inversion clade</taxon>
        <taxon>dalbergioids sensu lato</taxon>
        <taxon>Dalbergieae</taxon>
        <taxon>Pterocarpus clade</taxon>
        <taxon>Stylosanthes</taxon>
    </lineage>
</organism>
<comment type="caution">
    <text evidence="5">The sequence shown here is derived from an EMBL/GenBank/DDBJ whole genome shotgun (WGS) entry which is preliminary data.</text>
</comment>
<accession>A0ABU6T3S5</accession>
<gene>
    <name evidence="5" type="ORF">PIB30_004291</name>
</gene>
<keyword evidence="2" id="KW-0677">Repeat</keyword>
<feature type="domain" description="Disease resistance protein Roq1-like winged-helix" evidence="4">
    <location>
        <begin position="125"/>
        <end position="197"/>
    </location>
</feature>
<evidence type="ECO:0000313" key="6">
    <source>
        <dbReference type="Proteomes" id="UP001341840"/>
    </source>
</evidence>
<dbReference type="SUPFAM" id="SSF46785">
    <property type="entry name" value="Winged helix' DNA-binding domain"/>
    <property type="match status" value="1"/>
</dbReference>
<dbReference type="Pfam" id="PF00931">
    <property type="entry name" value="NB-ARC"/>
    <property type="match status" value="1"/>
</dbReference>
<keyword evidence="6" id="KW-1185">Reference proteome</keyword>
<dbReference type="PANTHER" id="PTHR11017:SF570">
    <property type="entry name" value="DISEASE RESISTANCE PROTEIN (TIR-NBS CLASS)-RELATED"/>
    <property type="match status" value="1"/>
</dbReference>
<dbReference type="Gene3D" id="3.40.50.300">
    <property type="entry name" value="P-loop containing nucleotide triphosphate hydrolases"/>
    <property type="match status" value="1"/>
</dbReference>
<dbReference type="InterPro" id="IPR027417">
    <property type="entry name" value="P-loop_NTPase"/>
</dbReference>
<evidence type="ECO:0000313" key="5">
    <source>
        <dbReference type="EMBL" id="MED6143200.1"/>
    </source>
</evidence>
<name>A0ABU6T3S5_9FABA</name>
<evidence type="ECO:0000256" key="2">
    <source>
        <dbReference type="ARBA" id="ARBA00022737"/>
    </source>
</evidence>
<dbReference type="Proteomes" id="UP001341840">
    <property type="component" value="Unassembled WGS sequence"/>
</dbReference>
<sequence>MKVLLVLDDVDDSKQLQAIAGEPDWFGGGSRVIITTRDTHLLKLHAVERTYCVHGLNREESFKLLIWKAFKTNSVSPPSYADVVDCAITHAAGHVWESALDHFEKHLDNKIHNMLRVSFDALGKQEQSVFLDIACCLNGYTLEEITNLLQAHYGRSMKYHIRVLDEKSLIKNGIWGKKWIMHDLIENMGKEIVLEESLDMPGRKHGLGLLTLEYPG</sequence>
<reference evidence="5 6" key="1">
    <citation type="journal article" date="2023" name="Plants (Basel)">
        <title>Bridging the Gap: Combining Genomics and Transcriptomics Approaches to Understand Stylosanthes scabra, an Orphan Legume from the Brazilian Caatinga.</title>
        <authorList>
            <person name="Ferreira-Neto J.R.C."/>
            <person name="da Silva M.D."/>
            <person name="Binneck E."/>
            <person name="de Melo N.F."/>
            <person name="da Silva R.H."/>
            <person name="de Melo A.L.T.M."/>
            <person name="Pandolfi V."/>
            <person name="Bustamante F.O."/>
            <person name="Brasileiro-Vidal A.C."/>
            <person name="Benko-Iseppon A.M."/>
        </authorList>
    </citation>
    <scope>NUCLEOTIDE SEQUENCE [LARGE SCALE GENOMIC DNA]</scope>
    <source>
        <tissue evidence="5">Leaves</tissue>
    </source>
</reference>